<dbReference type="GO" id="GO:0004519">
    <property type="term" value="F:endonuclease activity"/>
    <property type="evidence" value="ECO:0007669"/>
    <property type="project" value="UniProtKB-KW"/>
</dbReference>
<dbReference type="HOGENOM" id="CLU_164851_4_2_9"/>
<dbReference type="Proteomes" id="UP000003081">
    <property type="component" value="Unassembled WGS sequence"/>
</dbReference>
<name>C4IE35_CLOBU</name>
<keyword evidence="5" id="KW-0378">Hydrolase</keyword>
<evidence type="ECO:0000256" key="6">
    <source>
        <dbReference type="ARBA" id="ARBA00022884"/>
    </source>
</evidence>
<dbReference type="Pfam" id="PF07927">
    <property type="entry name" value="HicA_toxin"/>
    <property type="match status" value="1"/>
</dbReference>
<keyword evidence="6" id="KW-0694">RNA-binding</keyword>
<keyword evidence="7" id="KW-0346">Stress response</keyword>
<dbReference type="InterPro" id="IPR012933">
    <property type="entry name" value="HicA_mRNA_interferase"/>
</dbReference>
<sequence>MKHYTAGEIKKMLRKDGWYLVRITGHYQYKHPIKIGTVSVPHHGDNKELGVKILCNIFRQAGWE</sequence>
<evidence type="ECO:0000256" key="5">
    <source>
        <dbReference type="ARBA" id="ARBA00022801"/>
    </source>
</evidence>
<dbReference type="InterPro" id="IPR038570">
    <property type="entry name" value="HicA_sf"/>
</dbReference>
<organism evidence="8 9">
    <name type="scientific">Clostridium butyricum E4 str. BoNT E BL5262</name>
    <dbReference type="NCBI Taxonomy" id="632245"/>
    <lineage>
        <taxon>Bacteria</taxon>
        <taxon>Bacillati</taxon>
        <taxon>Bacillota</taxon>
        <taxon>Clostridia</taxon>
        <taxon>Eubacteriales</taxon>
        <taxon>Clostridiaceae</taxon>
        <taxon>Clostridium</taxon>
    </lineage>
</organism>
<evidence type="ECO:0000313" key="8">
    <source>
        <dbReference type="EMBL" id="EEP55278.1"/>
    </source>
</evidence>
<protein>
    <submittedName>
        <fullName evidence="8">Conserved domain protein</fullName>
    </submittedName>
</protein>
<keyword evidence="2" id="KW-1277">Toxin-antitoxin system</keyword>
<evidence type="ECO:0000313" key="9">
    <source>
        <dbReference type="Proteomes" id="UP000003081"/>
    </source>
</evidence>
<dbReference type="SUPFAM" id="SSF54786">
    <property type="entry name" value="YcfA/nrd intein domain"/>
    <property type="match status" value="1"/>
</dbReference>
<keyword evidence="3" id="KW-0540">Nuclease</keyword>
<dbReference type="Gene3D" id="3.30.920.30">
    <property type="entry name" value="Hypothetical protein"/>
    <property type="match status" value="1"/>
</dbReference>
<comment type="similarity">
    <text evidence="1">Belongs to the HicA mRNA interferase family.</text>
</comment>
<reference evidence="8 9" key="1">
    <citation type="submission" date="2009-08" db="EMBL/GenBank/DDBJ databases">
        <authorList>
            <person name="Shrivastava S."/>
            <person name="Brinkac L.B."/>
            <person name="Brown J.L."/>
            <person name="Bruce D.B."/>
            <person name="Detter C."/>
            <person name="Green L.D."/>
            <person name="Munk C.A."/>
            <person name="Rogers Y.C."/>
            <person name="Tapia R."/>
            <person name="Sims D.R."/>
            <person name="Smith L.A."/>
            <person name="Smith T.J."/>
            <person name="Sutton G."/>
            <person name="Brettin T."/>
        </authorList>
    </citation>
    <scope>NUCLEOTIDE SEQUENCE [LARGE SCALE GENOMIC DNA]</scope>
    <source>
        <strain evidence="9">E4 str. BoNT E BL5262</strain>
    </source>
</reference>
<evidence type="ECO:0000256" key="7">
    <source>
        <dbReference type="ARBA" id="ARBA00023016"/>
    </source>
</evidence>
<keyword evidence="4" id="KW-0255">Endonuclease</keyword>
<proteinExistence type="inferred from homology"/>
<accession>C4IE35</accession>
<evidence type="ECO:0000256" key="3">
    <source>
        <dbReference type="ARBA" id="ARBA00022722"/>
    </source>
</evidence>
<dbReference type="GO" id="GO:0003729">
    <property type="term" value="F:mRNA binding"/>
    <property type="evidence" value="ECO:0007669"/>
    <property type="project" value="InterPro"/>
</dbReference>
<dbReference type="RefSeq" id="WP_003411698.1">
    <property type="nucleotide sequence ID" value="NZ_ACOM01000004.1"/>
</dbReference>
<evidence type="ECO:0000256" key="2">
    <source>
        <dbReference type="ARBA" id="ARBA00022649"/>
    </source>
</evidence>
<evidence type="ECO:0000256" key="4">
    <source>
        <dbReference type="ARBA" id="ARBA00022759"/>
    </source>
</evidence>
<keyword evidence="9" id="KW-1185">Reference proteome</keyword>
<dbReference type="GO" id="GO:0016787">
    <property type="term" value="F:hydrolase activity"/>
    <property type="evidence" value="ECO:0007669"/>
    <property type="project" value="UniProtKB-KW"/>
</dbReference>
<dbReference type="EMBL" id="ACOM01000004">
    <property type="protein sequence ID" value="EEP55278.1"/>
    <property type="molecule type" value="Genomic_DNA"/>
</dbReference>
<comment type="caution">
    <text evidence="8">The sequence shown here is derived from an EMBL/GenBank/DDBJ whole genome shotgun (WGS) entry which is preliminary data.</text>
</comment>
<dbReference type="eggNOG" id="COG1724">
    <property type="taxonomic scope" value="Bacteria"/>
</dbReference>
<gene>
    <name evidence="8" type="ORF">CLP_3617</name>
</gene>
<evidence type="ECO:0000256" key="1">
    <source>
        <dbReference type="ARBA" id="ARBA00006620"/>
    </source>
</evidence>
<dbReference type="AlphaFoldDB" id="C4IE35"/>